<dbReference type="AlphaFoldDB" id="A0AAD9RID2"/>
<accession>A0AAD9RID2</accession>
<dbReference type="Proteomes" id="UP001258017">
    <property type="component" value="Unassembled WGS sequence"/>
</dbReference>
<reference evidence="2" key="2">
    <citation type="journal article" date="2023" name="Commun. Biol.">
        <title>Intrasexual cuticular hydrocarbon dimorphism in a wasp sheds light on hydrocarbon biosynthesis genes in Hymenoptera.</title>
        <authorList>
            <person name="Moris V.C."/>
            <person name="Podsiadlowski L."/>
            <person name="Martin S."/>
            <person name="Oeyen J.P."/>
            <person name="Donath A."/>
            <person name="Petersen M."/>
            <person name="Wilbrandt J."/>
            <person name="Misof B."/>
            <person name="Liedtke D."/>
            <person name="Thamm M."/>
            <person name="Scheiner R."/>
            <person name="Schmitt T."/>
            <person name="Niehuis O."/>
        </authorList>
    </citation>
    <scope>NUCLEOTIDE SEQUENCE</scope>
    <source>
        <strain evidence="2">GBR_01_08_01A</strain>
    </source>
</reference>
<dbReference type="EMBL" id="JAIFRP010000074">
    <property type="protein sequence ID" value="KAK2579818.1"/>
    <property type="molecule type" value="Genomic_DNA"/>
</dbReference>
<gene>
    <name evidence="2" type="ORF">KPH14_008697</name>
</gene>
<organism evidence="2 3">
    <name type="scientific">Odynerus spinipes</name>
    <dbReference type="NCBI Taxonomy" id="1348599"/>
    <lineage>
        <taxon>Eukaryota</taxon>
        <taxon>Metazoa</taxon>
        <taxon>Ecdysozoa</taxon>
        <taxon>Arthropoda</taxon>
        <taxon>Hexapoda</taxon>
        <taxon>Insecta</taxon>
        <taxon>Pterygota</taxon>
        <taxon>Neoptera</taxon>
        <taxon>Endopterygota</taxon>
        <taxon>Hymenoptera</taxon>
        <taxon>Apocrita</taxon>
        <taxon>Aculeata</taxon>
        <taxon>Vespoidea</taxon>
        <taxon>Vespidae</taxon>
        <taxon>Eumeninae</taxon>
        <taxon>Odynerus</taxon>
    </lineage>
</organism>
<reference evidence="2" key="1">
    <citation type="submission" date="2021-08" db="EMBL/GenBank/DDBJ databases">
        <authorList>
            <person name="Misof B."/>
            <person name="Oliver O."/>
            <person name="Podsiadlowski L."/>
            <person name="Donath A."/>
            <person name="Peters R."/>
            <person name="Mayer C."/>
            <person name="Rust J."/>
            <person name="Gunkel S."/>
            <person name="Lesny P."/>
            <person name="Martin S."/>
            <person name="Oeyen J.P."/>
            <person name="Petersen M."/>
            <person name="Panagiotis P."/>
            <person name="Wilbrandt J."/>
            <person name="Tanja T."/>
        </authorList>
    </citation>
    <scope>NUCLEOTIDE SEQUENCE</scope>
    <source>
        <strain evidence="2">GBR_01_08_01A</strain>
        <tissue evidence="2">Thorax + abdomen</tissue>
    </source>
</reference>
<evidence type="ECO:0000313" key="3">
    <source>
        <dbReference type="Proteomes" id="UP001258017"/>
    </source>
</evidence>
<sequence length="432" mass="48863">MDYHRQTGTDGDLRETVSSSPKIAIPKHENTKESVIKIKRPQGGGTVRSIPIKDYQNSIAYNIGTLRKSMAPQLQFESLVSEPEKNVPMFLTKQRKSIANNNNNNFDVRKRSTLPLAPEQWSRRCNGHENLSCRVPGKCPDTVTTKEDKNVNDGKSTVSVRKENHDSNDTANYFRRSYRRRLSSNCCNKMRECKGEKEFPRGGGGGGGHSNISTRGHVGQKIIVYEENARRSERNLDPDVEQRKHRPIGVPLVGMHNACGLPVVASWNEREIFQPLRTSSTMIGNFNHVHEGSRLPSNLRRRTHPKRRAPDPNRSNRTTLARHVKRSDSRRSTLRSSADNNASGKRTRRLSLKATNRATLSSKNSFKRTVRGGKYTLGKVSLTNTLDRKGFRGVAKRRTLYARDDGEEAVQALKNLCLNPLARNESQEDMIW</sequence>
<name>A0AAD9RID2_9HYME</name>
<proteinExistence type="predicted"/>
<evidence type="ECO:0000256" key="1">
    <source>
        <dbReference type="SAM" id="MobiDB-lite"/>
    </source>
</evidence>
<keyword evidence="3" id="KW-1185">Reference proteome</keyword>
<feature type="region of interest" description="Disordered" evidence="1">
    <location>
        <begin position="287"/>
        <end position="348"/>
    </location>
</feature>
<evidence type="ECO:0000313" key="2">
    <source>
        <dbReference type="EMBL" id="KAK2579818.1"/>
    </source>
</evidence>
<comment type="caution">
    <text evidence="2">The sequence shown here is derived from an EMBL/GenBank/DDBJ whole genome shotgun (WGS) entry which is preliminary data.</text>
</comment>
<protein>
    <submittedName>
        <fullName evidence="2">Uncharacterized protein</fullName>
    </submittedName>
</protein>
<feature type="region of interest" description="Disordered" evidence="1">
    <location>
        <begin position="144"/>
        <end position="164"/>
    </location>
</feature>